<evidence type="ECO:0000313" key="3">
    <source>
        <dbReference type="Proteomes" id="UP000241394"/>
    </source>
</evidence>
<dbReference type="AlphaFoldDB" id="A0A2R6RRB4"/>
<dbReference type="EMBL" id="NKQK01000003">
    <property type="protein sequence ID" value="PSS32563.1"/>
    <property type="molecule type" value="Genomic_DNA"/>
</dbReference>
<name>A0A2R6RRB4_ACTCC</name>
<evidence type="ECO:0000256" key="1">
    <source>
        <dbReference type="SAM" id="MobiDB-lite"/>
    </source>
</evidence>
<gene>
    <name evidence="2" type="ORF">CEY00_Acc02863</name>
</gene>
<protein>
    <submittedName>
        <fullName evidence="2">DBIRD complex subunit like</fullName>
    </submittedName>
</protein>
<organism evidence="2 3">
    <name type="scientific">Actinidia chinensis var. chinensis</name>
    <name type="common">Chinese soft-hair kiwi</name>
    <dbReference type="NCBI Taxonomy" id="1590841"/>
    <lineage>
        <taxon>Eukaryota</taxon>
        <taxon>Viridiplantae</taxon>
        <taxon>Streptophyta</taxon>
        <taxon>Embryophyta</taxon>
        <taxon>Tracheophyta</taxon>
        <taxon>Spermatophyta</taxon>
        <taxon>Magnoliopsida</taxon>
        <taxon>eudicotyledons</taxon>
        <taxon>Gunneridae</taxon>
        <taxon>Pentapetalae</taxon>
        <taxon>asterids</taxon>
        <taxon>Ericales</taxon>
        <taxon>Actinidiaceae</taxon>
        <taxon>Actinidia</taxon>
    </lineage>
</organism>
<keyword evidence="3" id="KW-1185">Reference proteome</keyword>
<proteinExistence type="predicted"/>
<evidence type="ECO:0000313" key="2">
    <source>
        <dbReference type="EMBL" id="PSS32563.1"/>
    </source>
</evidence>
<dbReference type="OMA" id="YYGAREF"/>
<dbReference type="InParanoid" id="A0A2R6RRB4"/>
<dbReference type="STRING" id="1590841.A0A2R6RRB4"/>
<sequence length="153" mass="16429">MAENKQHRVAGVGGSSSSFTMDLFGPKDSSNSSSSSSTGLFSSVFGPESTGLGKASSHSGITGRPRKLDLESQYGNGKHGTPENFTHRDKGETVEPCYFSSSIYYGGQEIYSPSTQTSVSQNIIKKDAKDDDPNGSHLNIASRGNWWQGSLYY</sequence>
<feature type="region of interest" description="Disordered" evidence="1">
    <location>
        <begin position="1"/>
        <end position="90"/>
    </location>
</feature>
<reference evidence="3" key="2">
    <citation type="journal article" date="2018" name="BMC Genomics">
        <title>A manually annotated Actinidia chinensis var. chinensis (kiwifruit) genome highlights the challenges associated with draft genomes and gene prediction in plants.</title>
        <authorList>
            <person name="Pilkington S.M."/>
            <person name="Crowhurst R."/>
            <person name="Hilario E."/>
            <person name="Nardozza S."/>
            <person name="Fraser L."/>
            <person name="Peng Y."/>
            <person name="Gunaseelan K."/>
            <person name="Simpson R."/>
            <person name="Tahir J."/>
            <person name="Deroles S.C."/>
            <person name="Templeton K."/>
            <person name="Luo Z."/>
            <person name="Davy M."/>
            <person name="Cheng C."/>
            <person name="McNeilage M."/>
            <person name="Scaglione D."/>
            <person name="Liu Y."/>
            <person name="Zhang Q."/>
            <person name="Datson P."/>
            <person name="De Silva N."/>
            <person name="Gardiner S.E."/>
            <person name="Bassett H."/>
            <person name="Chagne D."/>
            <person name="McCallum J."/>
            <person name="Dzierzon H."/>
            <person name="Deng C."/>
            <person name="Wang Y.Y."/>
            <person name="Barron L."/>
            <person name="Manako K."/>
            <person name="Bowen J."/>
            <person name="Foster T.M."/>
            <person name="Erridge Z.A."/>
            <person name="Tiffin H."/>
            <person name="Waite C.N."/>
            <person name="Davies K.M."/>
            <person name="Grierson E.P."/>
            <person name="Laing W.A."/>
            <person name="Kirk R."/>
            <person name="Chen X."/>
            <person name="Wood M."/>
            <person name="Montefiori M."/>
            <person name="Brummell D.A."/>
            <person name="Schwinn K.E."/>
            <person name="Catanach A."/>
            <person name="Fullerton C."/>
            <person name="Li D."/>
            <person name="Meiyalaghan S."/>
            <person name="Nieuwenhuizen N."/>
            <person name="Read N."/>
            <person name="Prakash R."/>
            <person name="Hunter D."/>
            <person name="Zhang H."/>
            <person name="McKenzie M."/>
            <person name="Knabel M."/>
            <person name="Harris A."/>
            <person name="Allan A.C."/>
            <person name="Gleave A."/>
            <person name="Chen A."/>
            <person name="Janssen B.J."/>
            <person name="Plunkett B."/>
            <person name="Ampomah-Dwamena C."/>
            <person name="Voogd C."/>
            <person name="Leif D."/>
            <person name="Lafferty D."/>
            <person name="Souleyre E.J.F."/>
            <person name="Varkonyi-Gasic E."/>
            <person name="Gambi F."/>
            <person name="Hanley J."/>
            <person name="Yao J.L."/>
            <person name="Cheung J."/>
            <person name="David K.M."/>
            <person name="Warren B."/>
            <person name="Marsh K."/>
            <person name="Snowden K.C."/>
            <person name="Lin-Wang K."/>
            <person name="Brian L."/>
            <person name="Martinez-Sanchez M."/>
            <person name="Wang M."/>
            <person name="Ileperuma N."/>
            <person name="Macnee N."/>
            <person name="Campin R."/>
            <person name="McAtee P."/>
            <person name="Drummond R.S.M."/>
            <person name="Espley R.V."/>
            <person name="Ireland H.S."/>
            <person name="Wu R."/>
            <person name="Atkinson R.G."/>
            <person name="Karunairetnam S."/>
            <person name="Bulley S."/>
            <person name="Chunkath S."/>
            <person name="Hanley Z."/>
            <person name="Storey R."/>
            <person name="Thrimawithana A.H."/>
            <person name="Thomson S."/>
            <person name="David C."/>
            <person name="Testolin R."/>
            <person name="Huang H."/>
            <person name="Hellens R.P."/>
            <person name="Schaffer R.J."/>
        </authorList>
    </citation>
    <scope>NUCLEOTIDE SEQUENCE [LARGE SCALE GENOMIC DNA]</scope>
    <source>
        <strain evidence="3">cv. Red5</strain>
    </source>
</reference>
<dbReference type="OrthoDB" id="1733797at2759"/>
<accession>A0A2R6RRB4</accession>
<feature type="compositionally biased region" description="Low complexity" evidence="1">
    <location>
        <begin position="29"/>
        <end position="43"/>
    </location>
</feature>
<comment type="caution">
    <text evidence="2">The sequence shown here is derived from an EMBL/GenBank/DDBJ whole genome shotgun (WGS) entry which is preliminary data.</text>
</comment>
<dbReference type="Proteomes" id="UP000241394">
    <property type="component" value="Chromosome LG3"/>
</dbReference>
<reference evidence="2 3" key="1">
    <citation type="submission" date="2017-07" db="EMBL/GenBank/DDBJ databases">
        <title>An improved, manually edited Actinidia chinensis var. chinensis (kiwifruit) genome highlights the challenges associated with draft genomes and gene prediction in plants.</title>
        <authorList>
            <person name="Pilkington S."/>
            <person name="Crowhurst R."/>
            <person name="Hilario E."/>
            <person name="Nardozza S."/>
            <person name="Fraser L."/>
            <person name="Peng Y."/>
            <person name="Gunaseelan K."/>
            <person name="Simpson R."/>
            <person name="Tahir J."/>
            <person name="Deroles S."/>
            <person name="Templeton K."/>
            <person name="Luo Z."/>
            <person name="Davy M."/>
            <person name="Cheng C."/>
            <person name="Mcneilage M."/>
            <person name="Scaglione D."/>
            <person name="Liu Y."/>
            <person name="Zhang Q."/>
            <person name="Datson P."/>
            <person name="De Silva N."/>
            <person name="Gardiner S."/>
            <person name="Bassett H."/>
            <person name="Chagne D."/>
            <person name="Mccallum J."/>
            <person name="Dzierzon H."/>
            <person name="Deng C."/>
            <person name="Wang Y.-Y."/>
            <person name="Barron N."/>
            <person name="Manako K."/>
            <person name="Bowen J."/>
            <person name="Foster T."/>
            <person name="Erridge Z."/>
            <person name="Tiffin H."/>
            <person name="Waite C."/>
            <person name="Davies K."/>
            <person name="Grierson E."/>
            <person name="Laing W."/>
            <person name="Kirk R."/>
            <person name="Chen X."/>
            <person name="Wood M."/>
            <person name="Montefiori M."/>
            <person name="Brummell D."/>
            <person name="Schwinn K."/>
            <person name="Catanach A."/>
            <person name="Fullerton C."/>
            <person name="Li D."/>
            <person name="Meiyalaghan S."/>
            <person name="Nieuwenhuizen N."/>
            <person name="Read N."/>
            <person name="Prakash R."/>
            <person name="Hunter D."/>
            <person name="Zhang H."/>
            <person name="Mckenzie M."/>
            <person name="Knabel M."/>
            <person name="Harris A."/>
            <person name="Allan A."/>
            <person name="Chen A."/>
            <person name="Janssen B."/>
            <person name="Plunkett B."/>
            <person name="Dwamena C."/>
            <person name="Voogd C."/>
            <person name="Leif D."/>
            <person name="Lafferty D."/>
            <person name="Souleyre E."/>
            <person name="Varkonyi-Gasic E."/>
            <person name="Gambi F."/>
            <person name="Hanley J."/>
            <person name="Yao J.-L."/>
            <person name="Cheung J."/>
            <person name="David K."/>
            <person name="Warren B."/>
            <person name="Marsh K."/>
            <person name="Snowden K."/>
            <person name="Lin-Wang K."/>
            <person name="Brian L."/>
            <person name="Martinez-Sanchez M."/>
            <person name="Wang M."/>
            <person name="Ileperuma N."/>
            <person name="Macnee N."/>
            <person name="Campin R."/>
            <person name="Mcatee P."/>
            <person name="Drummond R."/>
            <person name="Espley R."/>
            <person name="Ireland H."/>
            <person name="Wu R."/>
            <person name="Atkinson R."/>
            <person name="Karunairetnam S."/>
            <person name="Bulley S."/>
            <person name="Chunkath S."/>
            <person name="Hanley Z."/>
            <person name="Storey R."/>
            <person name="Thrimawithana A."/>
            <person name="Thomson S."/>
            <person name="David C."/>
            <person name="Testolin R."/>
        </authorList>
    </citation>
    <scope>NUCLEOTIDE SEQUENCE [LARGE SCALE GENOMIC DNA]</scope>
    <source>
        <strain evidence="3">cv. Red5</strain>
        <tissue evidence="2">Young leaf</tissue>
    </source>
</reference>
<dbReference type="Gramene" id="PSS32563">
    <property type="protein sequence ID" value="PSS32563"/>
    <property type="gene ID" value="CEY00_Acc02863"/>
</dbReference>
<dbReference type="PANTHER" id="PTHR33738">
    <property type="entry name" value="EMB|CAB82975.1"/>
    <property type="match status" value="1"/>
</dbReference>
<dbReference type="PANTHER" id="PTHR33738:SF21">
    <property type="entry name" value="TPRXL"/>
    <property type="match status" value="1"/>
</dbReference>